<feature type="transmembrane region" description="Helical" evidence="1">
    <location>
        <begin position="161"/>
        <end position="181"/>
    </location>
</feature>
<feature type="transmembrane region" description="Helical" evidence="1">
    <location>
        <begin position="34"/>
        <end position="55"/>
    </location>
</feature>
<organism evidence="2 3">
    <name type="scientific">Tsuneonella suprasediminis</name>
    <dbReference type="NCBI Taxonomy" id="2306996"/>
    <lineage>
        <taxon>Bacteria</taxon>
        <taxon>Pseudomonadati</taxon>
        <taxon>Pseudomonadota</taxon>
        <taxon>Alphaproteobacteria</taxon>
        <taxon>Sphingomonadales</taxon>
        <taxon>Erythrobacteraceae</taxon>
        <taxon>Tsuneonella</taxon>
    </lineage>
</organism>
<feature type="transmembrane region" description="Helical" evidence="1">
    <location>
        <begin position="128"/>
        <end position="149"/>
    </location>
</feature>
<gene>
    <name evidence="2" type="ORF">D6858_09245</name>
</gene>
<accession>A0A419R2Z2</accession>
<keyword evidence="1" id="KW-0472">Membrane</keyword>
<keyword evidence="3" id="KW-1185">Reference proteome</keyword>
<name>A0A419R2Z2_9SPHN</name>
<dbReference type="OrthoDB" id="7502135at2"/>
<keyword evidence="1" id="KW-0812">Transmembrane</keyword>
<dbReference type="Proteomes" id="UP000284322">
    <property type="component" value="Unassembled WGS sequence"/>
</dbReference>
<dbReference type="EMBL" id="RAHJ01000018">
    <property type="protein sequence ID" value="RJX68093.1"/>
    <property type="molecule type" value="Genomic_DNA"/>
</dbReference>
<sequence length="186" mass="18955">MSTLLFAFVAVLVVSTGGRDWQLAARLSQRLGNTTALMVAGIIASVVSAAAMAFSGSLIANLTPGPAQAMLVAIALLVAAAELAWPRKERLPQEPTRSFLPILIVLIARQVGDAARFLVFALAASGSVVVAGVGGALGGMAAVAMAILAGADIQARLPLRSVRIVIAVILLIGAIVIGLRVRGIID</sequence>
<feature type="transmembrane region" description="Helical" evidence="1">
    <location>
        <begin position="67"/>
        <end position="86"/>
    </location>
</feature>
<comment type="caution">
    <text evidence="2">The sequence shown here is derived from an EMBL/GenBank/DDBJ whole genome shotgun (WGS) entry which is preliminary data.</text>
</comment>
<dbReference type="AlphaFoldDB" id="A0A419R2Z2"/>
<proteinExistence type="predicted"/>
<keyword evidence="1" id="KW-1133">Transmembrane helix</keyword>
<dbReference type="RefSeq" id="WP_120109247.1">
    <property type="nucleotide sequence ID" value="NZ_DATCMS010000001.1"/>
</dbReference>
<reference evidence="2 3" key="1">
    <citation type="submission" date="2018-09" db="EMBL/GenBank/DDBJ databases">
        <title>Altererythrobacter sp.Ery1 and Ery12, the genome sequencing of novel strains in genus Alterythrobacter.</title>
        <authorList>
            <person name="Cheng H."/>
            <person name="Wu Y.-H."/>
            <person name="Fang C."/>
            <person name="Xu X.-W."/>
        </authorList>
    </citation>
    <scope>NUCLEOTIDE SEQUENCE [LARGE SCALE GENOMIC DNA]</scope>
    <source>
        <strain evidence="2 3">Ery12</strain>
    </source>
</reference>
<protein>
    <submittedName>
        <fullName evidence="2">Uncharacterized protein</fullName>
    </submittedName>
</protein>
<evidence type="ECO:0000256" key="1">
    <source>
        <dbReference type="SAM" id="Phobius"/>
    </source>
</evidence>
<evidence type="ECO:0000313" key="3">
    <source>
        <dbReference type="Proteomes" id="UP000284322"/>
    </source>
</evidence>
<evidence type="ECO:0000313" key="2">
    <source>
        <dbReference type="EMBL" id="RJX68093.1"/>
    </source>
</evidence>